<evidence type="ECO:0000256" key="1">
    <source>
        <dbReference type="SAM" id="Coils"/>
    </source>
</evidence>
<protein>
    <submittedName>
        <fullName evidence="2">Uncharacterized protein</fullName>
    </submittedName>
</protein>
<dbReference type="EMBL" id="JAHHIF010000008">
    <property type="protein sequence ID" value="MBW4544344.1"/>
    <property type="molecule type" value="Genomic_DNA"/>
</dbReference>
<dbReference type="AlphaFoldDB" id="A0A951PK50"/>
<proteinExistence type="predicted"/>
<evidence type="ECO:0000313" key="2">
    <source>
        <dbReference type="EMBL" id="MBW4544344.1"/>
    </source>
</evidence>
<gene>
    <name evidence="2" type="ORF">KME25_07875</name>
</gene>
<reference evidence="2" key="2">
    <citation type="journal article" date="2022" name="Microbiol. Resour. Announc.">
        <title>Metagenome Sequencing to Explore Phylogenomics of Terrestrial Cyanobacteria.</title>
        <authorList>
            <person name="Ward R.D."/>
            <person name="Stajich J.E."/>
            <person name="Johansen J.R."/>
            <person name="Huntemann M."/>
            <person name="Clum A."/>
            <person name="Foster B."/>
            <person name="Foster B."/>
            <person name="Roux S."/>
            <person name="Palaniappan K."/>
            <person name="Varghese N."/>
            <person name="Mukherjee S."/>
            <person name="Reddy T.B.K."/>
            <person name="Daum C."/>
            <person name="Copeland A."/>
            <person name="Chen I.A."/>
            <person name="Ivanova N.N."/>
            <person name="Kyrpides N.C."/>
            <person name="Shapiro N."/>
            <person name="Eloe-Fadrosh E.A."/>
            <person name="Pietrasiak N."/>
        </authorList>
    </citation>
    <scope>NUCLEOTIDE SEQUENCE</scope>
    <source>
        <strain evidence="2">CPER-KK1</strain>
    </source>
</reference>
<reference evidence="2" key="1">
    <citation type="submission" date="2021-05" db="EMBL/GenBank/DDBJ databases">
        <authorList>
            <person name="Pietrasiak N."/>
            <person name="Ward R."/>
            <person name="Stajich J.E."/>
            <person name="Kurbessoian T."/>
        </authorList>
    </citation>
    <scope>NUCLEOTIDE SEQUENCE</scope>
    <source>
        <strain evidence="2">CPER-KK1</strain>
    </source>
</reference>
<feature type="coiled-coil region" evidence="1">
    <location>
        <begin position="39"/>
        <end position="88"/>
    </location>
</feature>
<comment type="caution">
    <text evidence="2">The sequence shown here is derived from an EMBL/GenBank/DDBJ whole genome shotgun (WGS) entry which is preliminary data.</text>
</comment>
<sequence>MAKINQPLRLRINQSRSYIAISDEEMEVGFCTPEFAARIIEIFNDYEKLNEENETLTKAFQMACLDLIKQSGGNINQLNRRMNKYLEKAKRPEHGTRAIAYLLRERQRALNISNRDFVRFCYSYKLSPKELENIFKGKDISDNQIKVLSRILGKSVEELTEVRDGFTNSEMNMLARILGTSNEELANLFK</sequence>
<name>A0A951PK50_9CYAN</name>
<organism evidence="2 3">
    <name type="scientific">Symplocastrum torsivum CPER-KK1</name>
    <dbReference type="NCBI Taxonomy" id="450513"/>
    <lineage>
        <taxon>Bacteria</taxon>
        <taxon>Bacillati</taxon>
        <taxon>Cyanobacteriota</taxon>
        <taxon>Cyanophyceae</taxon>
        <taxon>Oscillatoriophycideae</taxon>
        <taxon>Oscillatoriales</taxon>
        <taxon>Microcoleaceae</taxon>
        <taxon>Symplocastrum</taxon>
    </lineage>
</organism>
<accession>A0A951PK50</accession>
<keyword evidence="1" id="KW-0175">Coiled coil</keyword>
<dbReference type="Proteomes" id="UP000753908">
    <property type="component" value="Unassembled WGS sequence"/>
</dbReference>
<evidence type="ECO:0000313" key="3">
    <source>
        <dbReference type="Proteomes" id="UP000753908"/>
    </source>
</evidence>